<dbReference type="RefSeq" id="WP_330931532.1">
    <property type="nucleotide sequence ID" value="NZ_CP119075.1"/>
</dbReference>
<sequence length="244" mass="27654">MTESPEPSPTENLDRQIQDLRRELVTAELEIIELNDRLISKETDRADAVALLGRAELVLEEKIGYIVTLDHALSARIRELETECEEKKAEIDRREKVIKRANATDERNRAERDAIIVELSERLESANQATSKAHELARDFAAKLDATQQKLKQTTLELVTSESKCGQVAAELEITHDRTNELTTKLSAERDKINKLQNSLQASENARTQTKASLTESEKKVATITSSLLWRLSGPWRYFFGPEI</sequence>
<dbReference type="KEGG" id="slom:PXH66_11010"/>
<evidence type="ECO:0000256" key="1">
    <source>
        <dbReference type="SAM" id="Coils"/>
    </source>
</evidence>
<organism evidence="2 3">
    <name type="scientific">Synoicihabitans lomoniglobus</name>
    <dbReference type="NCBI Taxonomy" id="2909285"/>
    <lineage>
        <taxon>Bacteria</taxon>
        <taxon>Pseudomonadati</taxon>
        <taxon>Verrucomicrobiota</taxon>
        <taxon>Opitutia</taxon>
        <taxon>Opitutales</taxon>
        <taxon>Opitutaceae</taxon>
        <taxon>Synoicihabitans</taxon>
    </lineage>
</organism>
<name>A0AAF0I5I6_9BACT</name>
<keyword evidence="1" id="KW-0175">Coiled coil</keyword>
<feature type="coiled-coil region" evidence="1">
    <location>
        <begin position="144"/>
        <end position="213"/>
    </location>
</feature>
<accession>A0AAF0I5I6</accession>
<dbReference type="AlphaFoldDB" id="A0AAF0I5I6"/>
<protein>
    <submittedName>
        <fullName evidence="2">Uncharacterized protein</fullName>
    </submittedName>
</protein>
<proteinExistence type="predicted"/>
<dbReference type="Proteomes" id="UP001218638">
    <property type="component" value="Chromosome"/>
</dbReference>
<keyword evidence="3" id="KW-1185">Reference proteome</keyword>
<feature type="coiled-coil region" evidence="1">
    <location>
        <begin position="10"/>
        <end position="37"/>
    </location>
</feature>
<feature type="coiled-coil region" evidence="1">
    <location>
        <begin position="70"/>
        <end position="104"/>
    </location>
</feature>
<evidence type="ECO:0000313" key="3">
    <source>
        <dbReference type="Proteomes" id="UP001218638"/>
    </source>
</evidence>
<dbReference type="EMBL" id="CP119075">
    <property type="protein sequence ID" value="WED67378.1"/>
    <property type="molecule type" value="Genomic_DNA"/>
</dbReference>
<reference evidence="2" key="1">
    <citation type="submission" date="2023-03" db="EMBL/GenBank/DDBJ databases">
        <title>Lomoglobus Profundus gen. nov., sp. nov., a novel member of the phylum Verrucomicrobia, isolated from deep-marine sediment of South China Sea.</title>
        <authorList>
            <person name="Ahmad T."/>
            <person name="Ishaq S.E."/>
            <person name="Wang F."/>
        </authorList>
    </citation>
    <scope>NUCLEOTIDE SEQUENCE</scope>
    <source>
        <strain evidence="2">LMO-M01</strain>
    </source>
</reference>
<evidence type="ECO:0000313" key="2">
    <source>
        <dbReference type="EMBL" id="WED67378.1"/>
    </source>
</evidence>
<gene>
    <name evidence="2" type="ORF">PXH66_11010</name>
</gene>